<dbReference type="OrthoDB" id="49395at2759"/>
<sequence length="151" mass="17156">MAPKMPAPPSVKNKSRPAGGLYERAIAMQQEQLDKYQMQNSNNLQTELQTIIDRVVRELNVTKKDLVMTNRDELEEIKKTLESSDENLAAMERELEGAKQELENTKHVLSQWQDAYATASNNNDSLRTQRKADAPTITNLKSTLKKEKARA</sequence>
<evidence type="ECO:0000313" key="2">
    <source>
        <dbReference type="EMBL" id="KAI1510013.1"/>
    </source>
</evidence>
<dbReference type="Proteomes" id="UP000249757">
    <property type="component" value="Unassembled WGS sequence"/>
</dbReference>
<gene>
    <name evidence="2" type="ORF">Ptr86124_011051</name>
</gene>
<feature type="region of interest" description="Disordered" evidence="1">
    <location>
        <begin position="118"/>
        <end position="151"/>
    </location>
</feature>
<protein>
    <submittedName>
        <fullName evidence="2">Uncharacterized protein</fullName>
    </submittedName>
</protein>
<proteinExistence type="predicted"/>
<keyword evidence="3" id="KW-1185">Reference proteome</keyword>
<evidence type="ECO:0000256" key="1">
    <source>
        <dbReference type="SAM" id="MobiDB-lite"/>
    </source>
</evidence>
<comment type="caution">
    <text evidence="2">The sequence shown here is derived from an EMBL/GenBank/DDBJ whole genome shotgun (WGS) entry which is preliminary data.</text>
</comment>
<evidence type="ECO:0000313" key="3">
    <source>
        <dbReference type="Proteomes" id="UP000249757"/>
    </source>
</evidence>
<dbReference type="AlphaFoldDB" id="A0A2W1IAV0"/>
<name>A0A2W1IAV0_9PLEO</name>
<reference evidence="3" key="1">
    <citation type="journal article" date="2022" name="Microb. Genom.">
        <title>A global pangenome for the wheat fungal pathogen Pyrenophora tritici-repentis and prediction of effector protein structural homology.</title>
        <authorList>
            <person name="Moolhuijzen P.M."/>
            <person name="See P.T."/>
            <person name="Shi G."/>
            <person name="Powell H.R."/>
            <person name="Cockram J."/>
            <person name="Jorgensen L.N."/>
            <person name="Benslimane H."/>
            <person name="Strelkov S.E."/>
            <person name="Turner J."/>
            <person name="Liu Z."/>
            <person name="Moffat C.S."/>
        </authorList>
    </citation>
    <scope>NUCLEOTIDE SEQUENCE [LARGE SCALE GENOMIC DNA]</scope>
</reference>
<organism evidence="2 3">
    <name type="scientific">Pyrenophora tritici-repentis</name>
    <dbReference type="NCBI Taxonomy" id="45151"/>
    <lineage>
        <taxon>Eukaryota</taxon>
        <taxon>Fungi</taxon>
        <taxon>Dikarya</taxon>
        <taxon>Ascomycota</taxon>
        <taxon>Pezizomycotina</taxon>
        <taxon>Dothideomycetes</taxon>
        <taxon>Pleosporomycetidae</taxon>
        <taxon>Pleosporales</taxon>
        <taxon>Pleosporineae</taxon>
        <taxon>Pleosporaceae</taxon>
        <taxon>Pyrenophora</taxon>
    </lineage>
</organism>
<accession>A0A2W1IAV0</accession>
<dbReference type="EMBL" id="NRDI02000018">
    <property type="protein sequence ID" value="KAI1510013.1"/>
    <property type="molecule type" value="Genomic_DNA"/>
</dbReference>